<name>A0AAE0HV04_9PEZI</name>
<dbReference type="EMBL" id="JAUEDM010000007">
    <property type="protein sequence ID" value="KAK3313363.1"/>
    <property type="molecule type" value="Genomic_DNA"/>
</dbReference>
<organism evidence="1 2">
    <name type="scientific">Apodospora peruviana</name>
    <dbReference type="NCBI Taxonomy" id="516989"/>
    <lineage>
        <taxon>Eukaryota</taxon>
        <taxon>Fungi</taxon>
        <taxon>Dikarya</taxon>
        <taxon>Ascomycota</taxon>
        <taxon>Pezizomycotina</taxon>
        <taxon>Sordariomycetes</taxon>
        <taxon>Sordariomycetidae</taxon>
        <taxon>Sordariales</taxon>
        <taxon>Lasiosphaeriaceae</taxon>
        <taxon>Apodospora</taxon>
    </lineage>
</organism>
<keyword evidence="2" id="KW-1185">Reference proteome</keyword>
<evidence type="ECO:0000313" key="1">
    <source>
        <dbReference type="EMBL" id="KAK3313363.1"/>
    </source>
</evidence>
<reference evidence="1" key="1">
    <citation type="journal article" date="2023" name="Mol. Phylogenet. Evol.">
        <title>Genome-scale phylogeny and comparative genomics of the fungal order Sordariales.</title>
        <authorList>
            <person name="Hensen N."/>
            <person name="Bonometti L."/>
            <person name="Westerberg I."/>
            <person name="Brannstrom I.O."/>
            <person name="Guillou S."/>
            <person name="Cros-Aarteil S."/>
            <person name="Calhoun S."/>
            <person name="Haridas S."/>
            <person name="Kuo A."/>
            <person name="Mondo S."/>
            <person name="Pangilinan J."/>
            <person name="Riley R."/>
            <person name="LaButti K."/>
            <person name="Andreopoulos B."/>
            <person name="Lipzen A."/>
            <person name="Chen C."/>
            <person name="Yan M."/>
            <person name="Daum C."/>
            <person name="Ng V."/>
            <person name="Clum A."/>
            <person name="Steindorff A."/>
            <person name="Ohm R.A."/>
            <person name="Martin F."/>
            <person name="Silar P."/>
            <person name="Natvig D.O."/>
            <person name="Lalanne C."/>
            <person name="Gautier V."/>
            <person name="Ament-Velasquez S.L."/>
            <person name="Kruys A."/>
            <person name="Hutchinson M.I."/>
            <person name="Powell A.J."/>
            <person name="Barry K."/>
            <person name="Miller A.N."/>
            <person name="Grigoriev I.V."/>
            <person name="Debuchy R."/>
            <person name="Gladieux P."/>
            <person name="Hiltunen Thoren M."/>
            <person name="Johannesson H."/>
        </authorList>
    </citation>
    <scope>NUCLEOTIDE SEQUENCE</scope>
    <source>
        <strain evidence="1">CBS 118394</strain>
    </source>
</reference>
<evidence type="ECO:0000313" key="2">
    <source>
        <dbReference type="Proteomes" id="UP001283341"/>
    </source>
</evidence>
<proteinExistence type="predicted"/>
<gene>
    <name evidence="1" type="ORF">B0H66DRAFT_629129</name>
</gene>
<reference evidence="1" key="2">
    <citation type="submission" date="2023-06" db="EMBL/GenBank/DDBJ databases">
        <authorList>
            <consortium name="Lawrence Berkeley National Laboratory"/>
            <person name="Haridas S."/>
            <person name="Hensen N."/>
            <person name="Bonometti L."/>
            <person name="Westerberg I."/>
            <person name="Brannstrom I.O."/>
            <person name="Guillou S."/>
            <person name="Cros-Aarteil S."/>
            <person name="Calhoun S."/>
            <person name="Kuo A."/>
            <person name="Mondo S."/>
            <person name="Pangilinan J."/>
            <person name="Riley R."/>
            <person name="Labutti K."/>
            <person name="Andreopoulos B."/>
            <person name="Lipzen A."/>
            <person name="Chen C."/>
            <person name="Yanf M."/>
            <person name="Daum C."/>
            <person name="Ng V."/>
            <person name="Clum A."/>
            <person name="Steindorff A."/>
            <person name="Ohm R."/>
            <person name="Martin F."/>
            <person name="Silar P."/>
            <person name="Natvig D."/>
            <person name="Lalanne C."/>
            <person name="Gautier V."/>
            <person name="Ament-Velasquez S.L."/>
            <person name="Kruys A."/>
            <person name="Hutchinson M.I."/>
            <person name="Powell A.J."/>
            <person name="Barry K."/>
            <person name="Miller A.N."/>
            <person name="Grigoriev I.V."/>
            <person name="Debuchy R."/>
            <person name="Gladieux P."/>
            <person name="Thoren M.H."/>
            <person name="Johannesson H."/>
        </authorList>
    </citation>
    <scope>NUCLEOTIDE SEQUENCE</scope>
    <source>
        <strain evidence="1">CBS 118394</strain>
    </source>
</reference>
<dbReference type="Proteomes" id="UP001283341">
    <property type="component" value="Unassembled WGS sequence"/>
</dbReference>
<accession>A0AAE0HV04</accession>
<comment type="caution">
    <text evidence="1">The sequence shown here is derived from an EMBL/GenBank/DDBJ whole genome shotgun (WGS) entry which is preliminary data.</text>
</comment>
<dbReference type="AlphaFoldDB" id="A0AAE0HV04"/>
<protein>
    <submittedName>
        <fullName evidence="1">Uncharacterized protein</fullName>
    </submittedName>
</protein>
<sequence>MLGNFKTSPKYIKLLAVSLQKHILFSTHHSIIPSPPPFTPSIPVLLFKNAAHSNLFLGLAATASAVDLYLYTGNCFNSAGIVCTNINPNTCCGGSNVNIFPQVGFRAIPATWNLECRGHAGGFCNQIRQVQRASGGRDLCLGSGPFSGSGYGFTSKKKRFAQPTEEGCAAEDVGGCTASQKPDLLFLADGTQYKISDLDDADIDGLVKLAASGANATDVPAEFGALEIKK</sequence>